<dbReference type="InterPro" id="IPR029058">
    <property type="entry name" value="AB_hydrolase_fold"/>
</dbReference>
<dbReference type="GO" id="GO:0016787">
    <property type="term" value="F:hydrolase activity"/>
    <property type="evidence" value="ECO:0007669"/>
    <property type="project" value="UniProtKB-KW"/>
</dbReference>
<sequence>MVGVTTSMKFQAQWAIMKRTWADPERRRLIVRLLFGGATGVLTLAIIHEAFKGMCSTPWEAVRLVIRLITIVSSTIVGFVARGCKPKFKHWTLRFEILRAVIRECARGPHVLYVHGGGFAVMSPRLYISFAATIAVAIEKELGASTNDPVQVDVFLGNYRKAPEHCFPTPPEDTVAAYKHLLHTEGIPPEQIILVGDSAGGGLVMSTLLRMRDASSEHLPLAAVLICPAVDLSEIETHGDAEASSAHCLLSPEMIAAGRRGYHTTASDPTTWADASSVHCDLRGLPPVLVQAASLDYIYQHSVRLAQKAESDGVTNWEIDVHHDMPHVFSIFPSYV</sequence>
<dbReference type="PANTHER" id="PTHR48081">
    <property type="entry name" value="AB HYDROLASE SUPERFAMILY PROTEIN C4A8.06C"/>
    <property type="match status" value="1"/>
</dbReference>
<dbReference type="OrthoDB" id="408631at2759"/>
<name>A0A225UUU2_9STRA</name>
<feature type="transmembrane region" description="Helical" evidence="2">
    <location>
        <begin position="29"/>
        <end position="48"/>
    </location>
</feature>
<evidence type="ECO:0000259" key="3">
    <source>
        <dbReference type="Pfam" id="PF07859"/>
    </source>
</evidence>
<keyword evidence="2" id="KW-0472">Membrane</keyword>
<feature type="transmembrane region" description="Helical" evidence="2">
    <location>
        <begin position="64"/>
        <end position="84"/>
    </location>
</feature>
<dbReference type="STRING" id="4795.A0A225UUU2"/>
<dbReference type="Pfam" id="PF07859">
    <property type="entry name" value="Abhydrolase_3"/>
    <property type="match status" value="1"/>
</dbReference>
<organism evidence="4 5">
    <name type="scientific">Phytophthora megakarya</name>
    <dbReference type="NCBI Taxonomy" id="4795"/>
    <lineage>
        <taxon>Eukaryota</taxon>
        <taxon>Sar</taxon>
        <taxon>Stramenopiles</taxon>
        <taxon>Oomycota</taxon>
        <taxon>Peronosporomycetes</taxon>
        <taxon>Peronosporales</taxon>
        <taxon>Peronosporaceae</taxon>
        <taxon>Phytophthora</taxon>
    </lineage>
</organism>
<keyword evidence="2" id="KW-0812">Transmembrane</keyword>
<dbReference type="SUPFAM" id="SSF53474">
    <property type="entry name" value="alpha/beta-Hydrolases"/>
    <property type="match status" value="1"/>
</dbReference>
<dbReference type="AlphaFoldDB" id="A0A225UUU2"/>
<proteinExistence type="predicted"/>
<dbReference type="InterPro" id="IPR050300">
    <property type="entry name" value="GDXG_lipolytic_enzyme"/>
</dbReference>
<reference evidence="5" key="1">
    <citation type="submission" date="2017-03" db="EMBL/GenBank/DDBJ databases">
        <title>Phytopthora megakarya and P. palmivora, two closely related causual agents of cacao black pod achieved similar genome size and gene model numbers by different mechanisms.</title>
        <authorList>
            <person name="Ali S."/>
            <person name="Shao J."/>
            <person name="Larry D.J."/>
            <person name="Kronmiller B."/>
            <person name="Shen D."/>
            <person name="Strem M.D."/>
            <person name="Melnick R.L."/>
            <person name="Guiltinan M.J."/>
            <person name="Tyler B.M."/>
            <person name="Meinhardt L.W."/>
            <person name="Bailey B.A."/>
        </authorList>
    </citation>
    <scope>NUCLEOTIDE SEQUENCE [LARGE SCALE GENOMIC DNA]</scope>
    <source>
        <strain evidence="5">zdho120</strain>
    </source>
</reference>
<dbReference type="PANTHER" id="PTHR48081:SF8">
    <property type="entry name" value="ALPHA_BETA HYDROLASE FOLD-3 DOMAIN-CONTAINING PROTEIN-RELATED"/>
    <property type="match status" value="1"/>
</dbReference>
<keyword evidence="2" id="KW-1133">Transmembrane helix</keyword>
<protein>
    <recommendedName>
        <fullName evidence="3">Alpha/beta hydrolase fold-3 domain-containing protein</fullName>
    </recommendedName>
</protein>
<evidence type="ECO:0000256" key="2">
    <source>
        <dbReference type="SAM" id="Phobius"/>
    </source>
</evidence>
<keyword evidence="1" id="KW-0378">Hydrolase</keyword>
<evidence type="ECO:0000313" key="4">
    <source>
        <dbReference type="EMBL" id="OWY96793.1"/>
    </source>
</evidence>
<dbReference type="Proteomes" id="UP000198211">
    <property type="component" value="Unassembled WGS sequence"/>
</dbReference>
<feature type="domain" description="Alpha/beta hydrolase fold-3" evidence="3">
    <location>
        <begin position="111"/>
        <end position="329"/>
    </location>
</feature>
<keyword evidence="5" id="KW-1185">Reference proteome</keyword>
<evidence type="ECO:0000313" key="5">
    <source>
        <dbReference type="Proteomes" id="UP000198211"/>
    </source>
</evidence>
<dbReference type="InterPro" id="IPR013094">
    <property type="entry name" value="AB_hydrolase_3"/>
</dbReference>
<evidence type="ECO:0000256" key="1">
    <source>
        <dbReference type="ARBA" id="ARBA00022801"/>
    </source>
</evidence>
<comment type="caution">
    <text evidence="4">The sequence shown here is derived from an EMBL/GenBank/DDBJ whole genome shotgun (WGS) entry which is preliminary data.</text>
</comment>
<dbReference type="EMBL" id="NBNE01011216">
    <property type="protein sequence ID" value="OWY96793.1"/>
    <property type="molecule type" value="Genomic_DNA"/>
</dbReference>
<dbReference type="Gene3D" id="3.40.50.1820">
    <property type="entry name" value="alpha/beta hydrolase"/>
    <property type="match status" value="1"/>
</dbReference>
<accession>A0A225UUU2</accession>
<gene>
    <name evidence="4" type="ORF">PHMEG_00032851</name>
</gene>
<feature type="non-terminal residue" evidence="4">
    <location>
        <position position="336"/>
    </location>
</feature>